<dbReference type="FunFam" id="3.30.70.270:FF:000001">
    <property type="entry name" value="Diguanylate cyclase domain protein"/>
    <property type="match status" value="1"/>
</dbReference>
<dbReference type="InterPro" id="IPR001610">
    <property type="entry name" value="PAC"/>
</dbReference>
<name>A0A949TW49_9CLOT</name>
<dbReference type="CDD" id="cd00130">
    <property type="entry name" value="PAS"/>
    <property type="match status" value="1"/>
</dbReference>
<dbReference type="RefSeq" id="WP_218318491.1">
    <property type="nucleotide sequence ID" value="NZ_JAEEGC010000004.1"/>
</dbReference>
<reference evidence="3" key="1">
    <citation type="submission" date="2020-12" db="EMBL/GenBank/DDBJ databases">
        <title>Clostridium thailandense sp. nov., a novel acetogenic bacterium isolated from peat land soil in Thailand.</title>
        <authorList>
            <person name="Chaikitkaew S."/>
            <person name="Birkeland N.K."/>
        </authorList>
    </citation>
    <scope>NUCLEOTIDE SEQUENCE</scope>
    <source>
        <strain evidence="3">PL3</strain>
    </source>
</reference>
<comment type="caution">
    <text evidence="3">The sequence shown here is derived from an EMBL/GenBank/DDBJ whole genome shotgun (WGS) entry which is preliminary data.</text>
</comment>
<proteinExistence type="predicted"/>
<dbReference type="Pfam" id="PF00990">
    <property type="entry name" value="GGDEF"/>
    <property type="match status" value="1"/>
</dbReference>
<dbReference type="PROSITE" id="PS50113">
    <property type="entry name" value="PAC"/>
    <property type="match status" value="1"/>
</dbReference>
<dbReference type="Pfam" id="PF08447">
    <property type="entry name" value="PAS_3"/>
    <property type="match status" value="1"/>
</dbReference>
<evidence type="ECO:0000313" key="3">
    <source>
        <dbReference type="EMBL" id="MBV7271454.1"/>
    </source>
</evidence>
<accession>A0A949TW49</accession>
<dbReference type="PANTHER" id="PTHR44757">
    <property type="entry name" value="DIGUANYLATE CYCLASE DGCP"/>
    <property type="match status" value="1"/>
</dbReference>
<protein>
    <submittedName>
        <fullName evidence="3">Diguanylate cyclase</fullName>
    </submittedName>
</protein>
<dbReference type="NCBIfam" id="TIGR00254">
    <property type="entry name" value="GGDEF"/>
    <property type="match status" value="1"/>
</dbReference>
<dbReference type="PROSITE" id="PS50887">
    <property type="entry name" value="GGDEF"/>
    <property type="match status" value="1"/>
</dbReference>
<dbReference type="Pfam" id="PF13188">
    <property type="entry name" value="PAS_8"/>
    <property type="match status" value="1"/>
</dbReference>
<dbReference type="InterPro" id="IPR000700">
    <property type="entry name" value="PAS-assoc_C"/>
</dbReference>
<dbReference type="CDD" id="cd01949">
    <property type="entry name" value="GGDEF"/>
    <property type="match status" value="1"/>
</dbReference>
<feature type="domain" description="GGDEF" evidence="2">
    <location>
        <begin position="448"/>
        <end position="581"/>
    </location>
</feature>
<dbReference type="InterPro" id="IPR000160">
    <property type="entry name" value="GGDEF_dom"/>
</dbReference>
<organism evidence="3 4">
    <name type="scientific">Clostridium thailandense</name>
    <dbReference type="NCBI Taxonomy" id="2794346"/>
    <lineage>
        <taxon>Bacteria</taxon>
        <taxon>Bacillati</taxon>
        <taxon>Bacillota</taxon>
        <taxon>Clostridia</taxon>
        <taxon>Eubacteriales</taxon>
        <taxon>Clostridiaceae</taxon>
        <taxon>Clostridium</taxon>
    </lineage>
</organism>
<evidence type="ECO:0000313" key="4">
    <source>
        <dbReference type="Proteomes" id="UP000694308"/>
    </source>
</evidence>
<dbReference type="PANTHER" id="PTHR44757:SF2">
    <property type="entry name" value="BIOFILM ARCHITECTURE MAINTENANCE PROTEIN MBAA"/>
    <property type="match status" value="1"/>
</dbReference>
<dbReference type="Proteomes" id="UP000694308">
    <property type="component" value="Unassembled WGS sequence"/>
</dbReference>
<gene>
    <name evidence="3" type="ORF">I6U48_00780</name>
</gene>
<dbReference type="SMART" id="SM00267">
    <property type="entry name" value="GGDEF"/>
    <property type="match status" value="1"/>
</dbReference>
<dbReference type="AlphaFoldDB" id="A0A949TW49"/>
<evidence type="ECO:0000259" key="1">
    <source>
        <dbReference type="PROSITE" id="PS50113"/>
    </source>
</evidence>
<dbReference type="SMART" id="SM00091">
    <property type="entry name" value="PAS"/>
    <property type="match status" value="2"/>
</dbReference>
<dbReference type="NCBIfam" id="TIGR00229">
    <property type="entry name" value="sensory_box"/>
    <property type="match status" value="2"/>
</dbReference>
<feature type="domain" description="PAC" evidence="1">
    <location>
        <begin position="364"/>
        <end position="416"/>
    </location>
</feature>
<dbReference type="SMART" id="SM00086">
    <property type="entry name" value="PAC"/>
    <property type="match status" value="2"/>
</dbReference>
<dbReference type="EMBL" id="JAEEGC010000004">
    <property type="protein sequence ID" value="MBV7271454.1"/>
    <property type="molecule type" value="Genomic_DNA"/>
</dbReference>
<sequence length="581" mass="68005">MNFDLYKSVLMNSPFGYAYHEIILDESGKPCDYKFIEVNKAFEKFTGLNSSDILNKRITHALPEIHNDLFDWISFYGDIALNGGEKEIERFSERFQRWYRINVYSPKEKFFITFFTDITKEMEQLSLLDKFFTVNLDLLCIADTSGNFIYAAARDITNQIKLQEELKDLNNFNNLIINNSPFGIIVYEENGKAVMANQSSVSIIGAPNIENVLNQNFKLIPSWHRSGLVDSAEAALKNWTTIYKNINVISSFNKSIWLDTAFVPITIHNKPHVMLIFIDVTEQVLQHQALEESEEKFRQLAENIDEVFWIRTDKEMLYISPGYESIWNRSCESLYENPNSFLDSIYPDDKELVLEELKNNADNFNLEYRIIRDDENIRWIWSRSFVVKDKDNTLIRRVGIAEDITRRKLLEEKIQETCIRDPLTNIYNRRYIFERLQDMMSKHIRDGSIFSVAIVDIDHFKKINDTYGHLGGDYILKEFVTILENSIRVYDLLGRYGGEEFILIFTDINKEQASVIIQRILNDIRKKVFIYNKKQINFTFSCGISDASEVQDTNPIIEDIIETADLRMYSAKKTGRNKIVY</sequence>
<evidence type="ECO:0000259" key="2">
    <source>
        <dbReference type="PROSITE" id="PS50887"/>
    </source>
</evidence>
<dbReference type="InterPro" id="IPR000014">
    <property type="entry name" value="PAS"/>
</dbReference>
<dbReference type="InterPro" id="IPR052155">
    <property type="entry name" value="Biofilm_reg_signaling"/>
</dbReference>
<keyword evidence="4" id="KW-1185">Reference proteome</keyword>
<dbReference type="InterPro" id="IPR013655">
    <property type="entry name" value="PAS_fold_3"/>
</dbReference>